<evidence type="ECO:0000256" key="3">
    <source>
        <dbReference type="ARBA" id="ARBA00022452"/>
    </source>
</evidence>
<keyword evidence="6 14" id="KW-0732">Signal</keyword>
<proteinExistence type="inferred from homology"/>
<evidence type="ECO:0000256" key="13">
    <source>
        <dbReference type="RuleBase" id="RU003357"/>
    </source>
</evidence>
<evidence type="ECO:0000256" key="2">
    <source>
        <dbReference type="ARBA" id="ARBA00022448"/>
    </source>
</evidence>
<evidence type="ECO:0000313" key="18">
    <source>
        <dbReference type="Proteomes" id="UP000032300"/>
    </source>
</evidence>
<dbReference type="Pfam" id="PF07715">
    <property type="entry name" value="Plug"/>
    <property type="match status" value="1"/>
</dbReference>
<keyword evidence="10 12" id="KW-0472">Membrane</keyword>
<keyword evidence="3 12" id="KW-1134">Transmembrane beta strand</keyword>
<dbReference type="OrthoDB" id="7229372at2"/>
<evidence type="ECO:0000256" key="1">
    <source>
        <dbReference type="ARBA" id="ARBA00004571"/>
    </source>
</evidence>
<feature type="domain" description="TonB-dependent receptor plug" evidence="16">
    <location>
        <begin position="48"/>
        <end position="158"/>
    </location>
</feature>
<keyword evidence="9 13" id="KW-0798">TonB box</keyword>
<evidence type="ECO:0000259" key="16">
    <source>
        <dbReference type="Pfam" id="PF07715"/>
    </source>
</evidence>
<keyword evidence="4" id="KW-0410">Iron transport</keyword>
<keyword evidence="5 12" id="KW-0812">Transmembrane</keyword>
<dbReference type="Pfam" id="PF00593">
    <property type="entry name" value="TonB_dep_Rec_b-barrel"/>
    <property type="match status" value="1"/>
</dbReference>
<dbReference type="PROSITE" id="PS52016">
    <property type="entry name" value="TONB_DEPENDENT_REC_3"/>
    <property type="match status" value="1"/>
</dbReference>
<evidence type="ECO:0000256" key="8">
    <source>
        <dbReference type="ARBA" id="ARBA00023065"/>
    </source>
</evidence>
<evidence type="ECO:0000256" key="9">
    <source>
        <dbReference type="ARBA" id="ARBA00023077"/>
    </source>
</evidence>
<gene>
    <name evidence="17" type="ORF">TS85_22230</name>
</gene>
<name>A0A7U4LH91_9SPHN</name>
<evidence type="ECO:0000256" key="14">
    <source>
        <dbReference type="SAM" id="SignalP"/>
    </source>
</evidence>
<keyword evidence="17" id="KW-0675">Receptor</keyword>
<evidence type="ECO:0000256" key="7">
    <source>
        <dbReference type="ARBA" id="ARBA00023004"/>
    </source>
</evidence>
<dbReference type="InterPro" id="IPR036942">
    <property type="entry name" value="Beta-barrel_TonB_sf"/>
</dbReference>
<dbReference type="InterPro" id="IPR000531">
    <property type="entry name" value="Beta-barrel_TonB"/>
</dbReference>
<evidence type="ECO:0000256" key="5">
    <source>
        <dbReference type="ARBA" id="ARBA00022692"/>
    </source>
</evidence>
<dbReference type="GO" id="GO:0015344">
    <property type="term" value="F:siderophore uptake transmembrane transporter activity"/>
    <property type="evidence" value="ECO:0007669"/>
    <property type="project" value="TreeGrafter"/>
</dbReference>
<evidence type="ECO:0000256" key="11">
    <source>
        <dbReference type="ARBA" id="ARBA00023237"/>
    </source>
</evidence>
<dbReference type="Gene3D" id="2.170.130.10">
    <property type="entry name" value="TonB-dependent receptor, plug domain"/>
    <property type="match status" value="1"/>
</dbReference>
<dbReference type="InterPro" id="IPR037066">
    <property type="entry name" value="Plug_dom_sf"/>
</dbReference>
<feature type="chain" id="PRO_5030818922" evidence="14">
    <location>
        <begin position="23"/>
        <end position="768"/>
    </location>
</feature>
<reference evidence="17 18" key="2">
    <citation type="submission" date="2015-02" db="EMBL/GenBank/DDBJ databases">
        <title>The complete genome of Sphingomonas hengshuiensis sp. WHSC-8 isolated from soil of Hengshui Lake.</title>
        <authorList>
            <person name="Wei S."/>
            <person name="Guo J."/>
            <person name="Su C."/>
            <person name="Wu R."/>
            <person name="Zhang Z."/>
            <person name="Liang K."/>
            <person name="Li H."/>
            <person name="Wang T."/>
            <person name="Liu H."/>
            <person name="Zhang C."/>
            <person name="Li Z."/>
            <person name="Wang Q."/>
            <person name="Meng J."/>
        </authorList>
    </citation>
    <scope>NUCLEOTIDE SEQUENCE [LARGE SCALE GENOMIC DNA]</scope>
    <source>
        <strain evidence="17 18">WHSC-8</strain>
    </source>
</reference>
<dbReference type="AlphaFoldDB" id="A0A7U4LH91"/>
<keyword evidence="7" id="KW-0408">Iron</keyword>
<sequence>MRMFAACLLAGTSILIPGAAFAQDTGQAAATAADEGQDEIVVIGQGQTRQVQALGQADLAVLTPGTSPLKAIEKLPGVNFQAADPFGSYEWAQRVSIRGFNQNQLGFTLDGIPLGDASYGNVNGLHISRAIISENIGQTLVSQGSGSIATQATNNLGGTIEFLSRDPSGDFGLDANATGGSDQFWRTFIRLDTGALGDGGPSASVSYVHSDTDKWKGWGSQRVNQVNAKAVAPLTAELRAVGTFSFSDRRENDYQDMSLGMIKRLGYDWDNISNNYALAIRVADVGANTGYTGVTPTNAAAGTTYPTPFANPDDAYFDAAGLRQDYLASLGIEKTGDVHGKLKGYYHSNHGQGLWFTPYVASPSGVPQSLRTTEYDIRRKGVFGDIGTAIGFNDVTVGAWYEDNDFRQARRYYGLTSRTNPGRDSLSFQSDPFYTQWYWKYNTETFQYHVEDKLSFGALTVNLGWKGFSVTNTASPIVSGGLAGGEIKVTDWFQPHAGFAYAVMPGAEVFGGFTQVTRAFVASATSGPFATTQSGFDALLSGSTKLKPEQSDTYELGGRFHQGPFTGSLAGYYVAFRNRLLGVTTGAGIVGNPAILQNVGGVRSIGVEATGDLRLGNGFGLFASYSYNDSTYRDNVSTTTTIGGVVFPIQIQTSGKTVVDAPKHMLKGEATYDYAGFSARVGANYMSKRYFTYTNDQSVEGRVVVDATLGYKFDLGGRALEIQGNVTNLFDKDYVSTIGTNGFGNSGDNQTLMVGAPQQFFLTLKVGM</sequence>
<dbReference type="InterPro" id="IPR012910">
    <property type="entry name" value="Plug_dom"/>
</dbReference>
<evidence type="ECO:0000259" key="15">
    <source>
        <dbReference type="Pfam" id="PF00593"/>
    </source>
</evidence>
<organism evidence="17 18">
    <name type="scientific">Sphingomonas hengshuiensis</name>
    <dbReference type="NCBI Taxonomy" id="1609977"/>
    <lineage>
        <taxon>Bacteria</taxon>
        <taxon>Pseudomonadati</taxon>
        <taxon>Pseudomonadota</taxon>
        <taxon>Alphaproteobacteria</taxon>
        <taxon>Sphingomonadales</taxon>
        <taxon>Sphingomonadaceae</taxon>
        <taxon>Sphingomonas</taxon>
    </lineage>
</organism>
<keyword evidence="18" id="KW-1185">Reference proteome</keyword>
<evidence type="ECO:0000313" key="17">
    <source>
        <dbReference type="EMBL" id="AJP73934.1"/>
    </source>
</evidence>
<dbReference type="PANTHER" id="PTHR32552:SF89">
    <property type="entry name" value="CATECHOLATE SIDEROPHORE RECEPTOR FIU"/>
    <property type="match status" value="1"/>
</dbReference>
<dbReference type="PANTHER" id="PTHR32552">
    <property type="entry name" value="FERRICHROME IRON RECEPTOR-RELATED"/>
    <property type="match status" value="1"/>
</dbReference>
<dbReference type="GO" id="GO:0009279">
    <property type="term" value="C:cell outer membrane"/>
    <property type="evidence" value="ECO:0007669"/>
    <property type="project" value="UniProtKB-SubCell"/>
</dbReference>
<protein>
    <submittedName>
        <fullName evidence="17">TonB-dependent receptor</fullName>
    </submittedName>
</protein>
<evidence type="ECO:0000256" key="12">
    <source>
        <dbReference type="PROSITE-ProRule" id="PRU01360"/>
    </source>
</evidence>
<evidence type="ECO:0000256" key="10">
    <source>
        <dbReference type="ARBA" id="ARBA00023136"/>
    </source>
</evidence>
<keyword evidence="8" id="KW-0406">Ion transport</keyword>
<evidence type="ECO:0000256" key="4">
    <source>
        <dbReference type="ARBA" id="ARBA00022496"/>
    </source>
</evidence>
<feature type="signal peptide" evidence="14">
    <location>
        <begin position="1"/>
        <end position="22"/>
    </location>
</feature>
<keyword evidence="2 12" id="KW-0813">Transport</keyword>
<dbReference type="Gene3D" id="2.40.170.20">
    <property type="entry name" value="TonB-dependent receptor, beta-barrel domain"/>
    <property type="match status" value="1"/>
</dbReference>
<reference evidence="17 18" key="1">
    <citation type="journal article" date="2015" name="Int. J. Syst. Evol. Microbiol.">
        <title>Sphingomonas hengshuiensis sp. nov., isolated from lake wetland.</title>
        <authorList>
            <person name="Wei S."/>
            <person name="Wang T."/>
            <person name="Liu H."/>
            <person name="Zhang C."/>
            <person name="Guo J."/>
            <person name="Wang Q."/>
            <person name="Liang K."/>
            <person name="Zhang Z."/>
        </authorList>
    </citation>
    <scope>NUCLEOTIDE SEQUENCE [LARGE SCALE GENOMIC DNA]</scope>
    <source>
        <strain evidence="17 18">WHSC-8</strain>
    </source>
</reference>
<dbReference type="EMBL" id="CP010836">
    <property type="protein sequence ID" value="AJP73934.1"/>
    <property type="molecule type" value="Genomic_DNA"/>
</dbReference>
<feature type="domain" description="TonB-dependent receptor-like beta-barrel" evidence="15">
    <location>
        <begin position="264"/>
        <end position="729"/>
    </location>
</feature>
<dbReference type="RefSeq" id="WP_044335173.1">
    <property type="nucleotide sequence ID" value="NZ_CP010836.1"/>
</dbReference>
<dbReference type="KEGG" id="sphi:TS85_22230"/>
<accession>A0A7U4LH91</accession>
<dbReference type="SUPFAM" id="SSF56935">
    <property type="entry name" value="Porins"/>
    <property type="match status" value="1"/>
</dbReference>
<comment type="similarity">
    <text evidence="12 13">Belongs to the TonB-dependent receptor family.</text>
</comment>
<comment type="subcellular location">
    <subcellularLocation>
        <location evidence="1 12">Cell outer membrane</location>
        <topology evidence="1 12">Multi-pass membrane protein</topology>
    </subcellularLocation>
</comment>
<evidence type="ECO:0000256" key="6">
    <source>
        <dbReference type="ARBA" id="ARBA00022729"/>
    </source>
</evidence>
<dbReference type="Proteomes" id="UP000032300">
    <property type="component" value="Chromosome"/>
</dbReference>
<dbReference type="InterPro" id="IPR039426">
    <property type="entry name" value="TonB-dep_rcpt-like"/>
</dbReference>
<keyword evidence="11 12" id="KW-0998">Cell outer membrane</keyword>